<evidence type="ECO:0000256" key="3">
    <source>
        <dbReference type="ARBA" id="ARBA00022741"/>
    </source>
</evidence>
<protein>
    <submittedName>
        <fullName evidence="10">ABC-type bacteriocin/lantibiotic exporter, contains an N-terminal double-glycine peptidase domain</fullName>
    </submittedName>
</protein>
<keyword evidence="11" id="KW-1185">Reference proteome</keyword>
<keyword evidence="4" id="KW-0067">ATP-binding</keyword>
<name>A0A1G6PGQ3_9BACT</name>
<dbReference type="GO" id="GO:0015421">
    <property type="term" value="F:ABC-type oligopeptide transporter activity"/>
    <property type="evidence" value="ECO:0007669"/>
    <property type="project" value="TreeGrafter"/>
</dbReference>
<comment type="subcellular location">
    <subcellularLocation>
        <location evidence="1">Cell membrane</location>
        <topology evidence="1">Multi-pass membrane protein</topology>
    </subcellularLocation>
</comment>
<dbReference type="SUPFAM" id="SSF90123">
    <property type="entry name" value="ABC transporter transmembrane region"/>
    <property type="match status" value="1"/>
</dbReference>
<evidence type="ECO:0000256" key="4">
    <source>
        <dbReference type="ARBA" id="ARBA00022840"/>
    </source>
</evidence>
<keyword evidence="6 7" id="KW-0472">Membrane</keyword>
<evidence type="ECO:0000256" key="2">
    <source>
        <dbReference type="ARBA" id="ARBA00022692"/>
    </source>
</evidence>
<reference evidence="11" key="1">
    <citation type="submission" date="2016-10" db="EMBL/GenBank/DDBJ databases">
        <authorList>
            <person name="Varghese N."/>
            <person name="Submissions S."/>
        </authorList>
    </citation>
    <scope>NUCLEOTIDE SEQUENCE [LARGE SCALE GENOMIC DNA]</scope>
    <source>
        <strain evidence="11">DSM 23095</strain>
    </source>
</reference>
<dbReference type="InterPro" id="IPR011527">
    <property type="entry name" value="ABC1_TM_dom"/>
</dbReference>
<dbReference type="OrthoDB" id="311344at2"/>
<accession>A0A1G6PGQ3</accession>
<dbReference type="InterPro" id="IPR039421">
    <property type="entry name" value="Type_1_exporter"/>
</dbReference>
<feature type="domain" description="ABC transmembrane type-1" evidence="9">
    <location>
        <begin position="29"/>
        <end position="306"/>
    </location>
</feature>
<dbReference type="PROSITE" id="PS50893">
    <property type="entry name" value="ABC_TRANSPORTER_2"/>
    <property type="match status" value="1"/>
</dbReference>
<dbReference type="EMBL" id="FNAC01000006">
    <property type="protein sequence ID" value="SDC79432.1"/>
    <property type="molecule type" value="Genomic_DNA"/>
</dbReference>
<evidence type="ECO:0000256" key="7">
    <source>
        <dbReference type="SAM" id="Phobius"/>
    </source>
</evidence>
<dbReference type="InterPro" id="IPR003593">
    <property type="entry name" value="AAA+_ATPase"/>
</dbReference>
<dbReference type="GO" id="GO:0005524">
    <property type="term" value="F:ATP binding"/>
    <property type="evidence" value="ECO:0007669"/>
    <property type="project" value="UniProtKB-KW"/>
</dbReference>
<keyword evidence="2 7" id="KW-0812">Transmembrane</keyword>
<dbReference type="Pfam" id="PF00664">
    <property type="entry name" value="ABC_membrane"/>
    <property type="match status" value="1"/>
</dbReference>
<dbReference type="PROSITE" id="PS50929">
    <property type="entry name" value="ABC_TM1F"/>
    <property type="match status" value="1"/>
</dbReference>
<dbReference type="PANTHER" id="PTHR43394:SF4">
    <property type="entry name" value="TOXIN SECRETION ABC TRANSPORTER ATP-BINDING PROTEIN"/>
    <property type="match status" value="1"/>
</dbReference>
<dbReference type="InterPro" id="IPR003439">
    <property type="entry name" value="ABC_transporter-like_ATP-bd"/>
</dbReference>
<feature type="transmembrane region" description="Helical" evidence="7">
    <location>
        <begin position="138"/>
        <end position="156"/>
    </location>
</feature>
<gene>
    <name evidence="10" type="ORF">SAMN04488104_100634</name>
</gene>
<dbReference type="PANTHER" id="PTHR43394">
    <property type="entry name" value="ATP-DEPENDENT PERMEASE MDL1, MITOCHONDRIAL"/>
    <property type="match status" value="1"/>
</dbReference>
<feature type="domain" description="ABC transporter" evidence="8">
    <location>
        <begin position="341"/>
        <end position="564"/>
    </location>
</feature>
<proteinExistence type="predicted"/>
<evidence type="ECO:0000256" key="6">
    <source>
        <dbReference type="ARBA" id="ARBA00023136"/>
    </source>
</evidence>
<feature type="transmembrane region" description="Helical" evidence="7">
    <location>
        <begin position="162"/>
        <end position="181"/>
    </location>
</feature>
<dbReference type="Pfam" id="PF00005">
    <property type="entry name" value="ABC_tran"/>
    <property type="match status" value="1"/>
</dbReference>
<dbReference type="SUPFAM" id="SSF52540">
    <property type="entry name" value="P-loop containing nucleoside triphosphate hydrolases"/>
    <property type="match status" value="1"/>
</dbReference>
<feature type="transmembrane region" description="Helical" evidence="7">
    <location>
        <begin position="61"/>
        <end position="80"/>
    </location>
</feature>
<sequence>MTTNQEMTPIKRFFSLLREEKNQVYSIYFYAILNGLITLSLPLGIQAILNFILGGRISTSWVILVMIVAAGVLFGGFLQISQLQIMEKLQQRIFSKSGLSIAYRLPRVKAEILHGKYAPEIVNRFFDTVNLQKGLSKILIDFSTAVLQVIFGLLLLSVYHPFFILFGIALVVILFFIFYFTGPRGMETALKESTYKYQTAYWLEEIGRTMNSFKLAGSPRLPVLRADKLLQKYVDFRSKHFSVLIFQYKIMIAFKVLIVTSLLVAGSLLLINDQISIGQFVAAEVIIILVVNSVEKLILSLETVYDTLVAVEKLGHLMDLDLEDSVGTEKIVTSKSEGLKFGMEKVSFQPKDADRPLLKDVNLSIGAGEKVVITGKSGSGKSALMALFSGLYEEFDGKVLVNDLSIKMIHLEKYRTMVGDCLEMEQIFHGTIHENILMGREYNEDHLNQVLELAGLQDYVYQLPEGLNTMLQPEGKGLSRRLVQSILISRSLVGTPKAMIMENALLHQTREVKLKLMDYLMAGDWTLLLVTQDPEVIERASQIIVMDQGMIKFQGSYTAYQEYIKKGE</sequence>
<dbReference type="AlphaFoldDB" id="A0A1G6PGQ3"/>
<dbReference type="InterPro" id="IPR027417">
    <property type="entry name" value="P-loop_NTPase"/>
</dbReference>
<dbReference type="InterPro" id="IPR036640">
    <property type="entry name" value="ABC1_TM_sf"/>
</dbReference>
<dbReference type="Gene3D" id="1.20.1560.10">
    <property type="entry name" value="ABC transporter type 1, transmembrane domain"/>
    <property type="match status" value="1"/>
</dbReference>
<dbReference type="GO" id="GO:0005886">
    <property type="term" value="C:plasma membrane"/>
    <property type="evidence" value="ECO:0007669"/>
    <property type="project" value="UniProtKB-SubCell"/>
</dbReference>
<evidence type="ECO:0000313" key="11">
    <source>
        <dbReference type="Proteomes" id="UP000199060"/>
    </source>
</evidence>
<evidence type="ECO:0000256" key="5">
    <source>
        <dbReference type="ARBA" id="ARBA00022989"/>
    </source>
</evidence>
<evidence type="ECO:0000259" key="8">
    <source>
        <dbReference type="PROSITE" id="PS50893"/>
    </source>
</evidence>
<dbReference type="GO" id="GO:0016887">
    <property type="term" value="F:ATP hydrolysis activity"/>
    <property type="evidence" value="ECO:0007669"/>
    <property type="project" value="InterPro"/>
</dbReference>
<evidence type="ECO:0000256" key="1">
    <source>
        <dbReference type="ARBA" id="ARBA00004651"/>
    </source>
</evidence>
<dbReference type="SMART" id="SM00382">
    <property type="entry name" value="AAA"/>
    <property type="match status" value="1"/>
</dbReference>
<dbReference type="Proteomes" id="UP000199060">
    <property type="component" value="Unassembled WGS sequence"/>
</dbReference>
<keyword evidence="3" id="KW-0547">Nucleotide-binding</keyword>
<feature type="transmembrane region" description="Helical" evidence="7">
    <location>
        <begin position="252"/>
        <end position="271"/>
    </location>
</feature>
<organism evidence="10 11">
    <name type="scientific">Algoriphagus faecimaris</name>
    <dbReference type="NCBI Taxonomy" id="686796"/>
    <lineage>
        <taxon>Bacteria</taxon>
        <taxon>Pseudomonadati</taxon>
        <taxon>Bacteroidota</taxon>
        <taxon>Cytophagia</taxon>
        <taxon>Cytophagales</taxon>
        <taxon>Cyclobacteriaceae</taxon>
        <taxon>Algoriphagus</taxon>
    </lineage>
</organism>
<keyword evidence="5 7" id="KW-1133">Transmembrane helix</keyword>
<dbReference type="STRING" id="686796.SAMN04488104_100634"/>
<dbReference type="RefSeq" id="WP_087938194.1">
    <property type="nucleotide sequence ID" value="NZ_FNAC01000006.1"/>
</dbReference>
<feature type="transmembrane region" description="Helical" evidence="7">
    <location>
        <begin position="27"/>
        <end position="49"/>
    </location>
</feature>
<evidence type="ECO:0000259" key="9">
    <source>
        <dbReference type="PROSITE" id="PS50929"/>
    </source>
</evidence>
<evidence type="ECO:0000313" key="10">
    <source>
        <dbReference type="EMBL" id="SDC79432.1"/>
    </source>
</evidence>
<dbReference type="Gene3D" id="3.40.50.300">
    <property type="entry name" value="P-loop containing nucleotide triphosphate hydrolases"/>
    <property type="match status" value="1"/>
</dbReference>